<keyword evidence="2 5" id="KW-0812">Transmembrane</keyword>
<evidence type="ECO:0000313" key="6">
    <source>
        <dbReference type="EMBL" id="KAF2396532.1"/>
    </source>
</evidence>
<keyword evidence="4 5" id="KW-0472">Membrane</keyword>
<gene>
    <name evidence="6" type="ORF">EJ06DRAFT_533788</name>
</gene>
<evidence type="ECO:0000256" key="3">
    <source>
        <dbReference type="ARBA" id="ARBA00022989"/>
    </source>
</evidence>
<keyword evidence="3 5" id="KW-1133">Transmembrane helix</keyword>
<dbReference type="EMBL" id="ML996706">
    <property type="protein sequence ID" value="KAF2396532.1"/>
    <property type="molecule type" value="Genomic_DNA"/>
</dbReference>
<dbReference type="Pfam" id="PF08507">
    <property type="entry name" value="COPI_assoc"/>
    <property type="match status" value="1"/>
</dbReference>
<feature type="transmembrane region" description="Helical" evidence="5">
    <location>
        <begin position="7"/>
        <end position="26"/>
    </location>
</feature>
<feature type="transmembrane region" description="Helical" evidence="5">
    <location>
        <begin position="32"/>
        <end position="53"/>
    </location>
</feature>
<accession>A0A6G1HKL1</accession>
<dbReference type="AlphaFoldDB" id="A0A6G1HKL1"/>
<comment type="subcellular location">
    <subcellularLocation>
        <location evidence="1">Membrane</location>
        <topology evidence="1">Multi-pass membrane protein</topology>
    </subcellularLocation>
</comment>
<name>A0A6G1HKL1_9PEZI</name>
<reference evidence="6" key="1">
    <citation type="journal article" date="2020" name="Stud. Mycol.">
        <title>101 Dothideomycetes genomes: a test case for predicting lifestyles and emergence of pathogens.</title>
        <authorList>
            <person name="Haridas S."/>
            <person name="Albert R."/>
            <person name="Binder M."/>
            <person name="Bloem J."/>
            <person name="Labutti K."/>
            <person name="Salamov A."/>
            <person name="Andreopoulos B."/>
            <person name="Baker S."/>
            <person name="Barry K."/>
            <person name="Bills G."/>
            <person name="Bluhm B."/>
            <person name="Cannon C."/>
            <person name="Castanera R."/>
            <person name="Culley D."/>
            <person name="Daum C."/>
            <person name="Ezra D."/>
            <person name="Gonzalez J."/>
            <person name="Henrissat B."/>
            <person name="Kuo A."/>
            <person name="Liang C."/>
            <person name="Lipzen A."/>
            <person name="Lutzoni F."/>
            <person name="Magnuson J."/>
            <person name="Mondo S."/>
            <person name="Nolan M."/>
            <person name="Ohm R."/>
            <person name="Pangilinan J."/>
            <person name="Park H.-J."/>
            <person name="Ramirez L."/>
            <person name="Alfaro M."/>
            <person name="Sun H."/>
            <person name="Tritt A."/>
            <person name="Yoshinaga Y."/>
            <person name="Zwiers L.-H."/>
            <person name="Turgeon B."/>
            <person name="Goodwin S."/>
            <person name="Spatafora J."/>
            <person name="Crous P."/>
            <person name="Grigoriev I."/>
        </authorList>
    </citation>
    <scope>NUCLEOTIDE SEQUENCE</scope>
    <source>
        <strain evidence="6">CBS 262.69</strain>
    </source>
</reference>
<dbReference type="GO" id="GO:0016192">
    <property type="term" value="P:vesicle-mediated transport"/>
    <property type="evidence" value="ECO:0007669"/>
    <property type="project" value="TreeGrafter"/>
</dbReference>
<organism evidence="6 7">
    <name type="scientific">Trichodelitschia bisporula</name>
    <dbReference type="NCBI Taxonomy" id="703511"/>
    <lineage>
        <taxon>Eukaryota</taxon>
        <taxon>Fungi</taxon>
        <taxon>Dikarya</taxon>
        <taxon>Ascomycota</taxon>
        <taxon>Pezizomycotina</taxon>
        <taxon>Dothideomycetes</taxon>
        <taxon>Dothideomycetes incertae sedis</taxon>
        <taxon>Phaeotrichales</taxon>
        <taxon>Phaeotrichaceae</taxon>
        <taxon>Trichodelitschia</taxon>
    </lineage>
</organism>
<evidence type="ECO:0000256" key="4">
    <source>
        <dbReference type="ARBA" id="ARBA00023136"/>
    </source>
</evidence>
<dbReference type="InterPro" id="IPR013714">
    <property type="entry name" value="Golgi_TVP15"/>
</dbReference>
<sequence>MDLSEIFRFVNFAVGAFMVAGGIGQFFPHFGIQNVIVGIYVILFGCSTILLEIQIPAQVSRYASFMFSFLGRGLFYIFIGCVIFGDNWWKYLAGGLITLVGIGYSVLEYIPSIEPPMNMRDADASWGSEQV</sequence>
<dbReference type="PANTHER" id="PTHR28128">
    <property type="entry name" value="GOLGI APPARATUS MEMBRANE PROTEIN TVP15"/>
    <property type="match status" value="1"/>
</dbReference>
<dbReference type="PANTHER" id="PTHR28128:SF1">
    <property type="entry name" value="GOLGI APPARATUS MEMBRANE PROTEIN TVP15"/>
    <property type="match status" value="1"/>
</dbReference>
<evidence type="ECO:0000256" key="2">
    <source>
        <dbReference type="ARBA" id="ARBA00022692"/>
    </source>
</evidence>
<proteinExistence type="predicted"/>
<protein>
    <submittedName>
        <fullName evidence="6">COPI associated</fullName>
    </submittedName>
</protein>
<feature type="transmembrane region" description="Helical" evidence="5">
    <location>
        <begin position="65"/>
        <end position="85"/>
    </location>
</feature>
<dbReference type="OrthoDB" id="423534at2759"/>
<evidence type="ECO:0000256" key="5">
    <source>
        <dbReference type="SAM" id="Phobius"/>
    </source>
</evidence>
<dbReference type="GO" id="GO:0000139">
    <property type="term" value="C:Golgi membrane"/>
    <property type="evidence" value="ECO:0007669"/>
    <property type="project" value="TreeGrafter"/>
</dbReference>
<dbReference type="Proteomes" id="UP000799640">
    <property type="component" value="Unassembled WGS sequence"/>
</dbReference>
<evidence type="ECO:0000256" key="1">
    <source>
        <dbReference type="ARBA" id="ARBA00004141"/>
    </source>
</evidence>
<evidence type="ECO:0000313" key="7">
    <source>
        <dbReference type="Proteomes" id="UP000799640"/>
    </source>
</evidence>
<feature type="transmembrane region" description="Helical" evidence="5">
    <location>
        <begin position="91"/>
        <end position="110"/>
    </location>
</feature>
<keyword evidence="7" id="KW-1185">Reference proteome</keyword>